<dbReference type="RefSeq" id="WP_205666046.1">
    <property type="nucleotide sequence ID" value="NZ_LFZS01000020.1"/>
</dbReference>
<sequence length="88" mass="10509">KQVEPPLFTVDEWNLFKQGYAEFVTLTDLEKEYWFIAIEHIFVDEVIWLMADFSEGWKMQHQLGIYSSIFKCILTPSVLQQYDLEINT</sequence>
<dbReference type="AlphaFoldDB" id="A0A1V2UR47"/>
<feature type="non-terminal residue" evidence="1">
    <location>
        <position position="1"/>
    </location>
</feature>
<dbReference type="Proteomes" id="UP000189376">
    <property type="component" value="Unassembled WGS sequence"/>
</dbReference>
<dbReference type="EMBL" id="LFZS01000020">
    <property type="protein sequence ID" value="ONN52440.1"/>
    <property type="molecule type" value="Genomic_DNA"/>
</dbReference>
<keyword evidence="2" id="KW-1185">Reference proteome</keyword>
<gene>
    <name evidence="1" type="ORF">AC058_16995</name>
</gene>
<evidence type="ECO:0000313" key="2">
    <source>
        <dbReference type="Proteomes" id="UP000189376"/>
    </source>
</evidence>
<protein>
    <submittedName>
        <fullName evidence="1">Uncharacterized protein</fullName>
    </submittedName>
</protein>
<name>A0A1V2UR47_9GAMM</name>
<organism evidence="1 2">
    <name type="scientific">Acinetobacter genomosp. 33YU</name>
    <dbReference type="NCBI Taxonomy" id="1675530"/>
    <lineage>
        <taxon>Bacteria</taxon>
        <taxon>Pseudomonadati</taxon>
        <taxon>Pseudomonadota</taxon>
        <taxon>Gammaproteobacteria</taxon>
        <taxon>Moraxellales</taxon>
        <taxon>Moraxellaceae</taxon>
        <taxon>Acinetobacter</taxon>
    </lineage>
</organism>
<comment type="caution">
    <text evidence="1">The sequence shown here is derived from an EMBL/GenBank/DDBJ whole genome shotgun (WGS) entry which is preliminary data.</text>
</comment>
<evidence type="ECO:0000313" key="1">
    <source>
        <dbReference type="EMBL" id="ONN52440.1"/>
    </source>
</evidence>
<reference evidence="1 2" key="1">
    <citation type="submission" date="2015-07" db="EMBL/GenBank/DDBJ databases">
        <title>Acinetobacter yuneri, a novel member of Acinetobacter calcoaceticus-Acinetobacter baumannii complex isolated from clinical specimen.</title>
        <authorList>
            <person name="Yu Y."/>
        </authorList>
    </citation>
    <scope>NUCLEOTIDE SEQUENCE [LARGE SCALE GENOMIC DNA]</scope>
    <source>
        <strain evidence="1 2">A362</strain>
    </source>
</reference>
<accession>A0A1V2UR47</accession>
<proteinExistence type="predicted"/>